<name>A0A8S3T8L8_MYTED</name>
<organism evidence="2 3">
    <name type="scientific">Mytilus edulis</name>
    <name type="common">Blue mussel</name>
    <dbReference type="NCBI Taxonomy" id="6550"/>
    <lineage>
        <taxon>Eukaryota</taxon>
        <taxon>Metazoa</taxon>
        <taxon>Spiralia</taxon>
        <taxon>Lophotrochozoa</taxon>
        <taxon>Mollusca</taxon>
        <taxon>Bivalvia</taxon>
        <taxon>Autobranchia</taxon>
        <taxon>Pteriomorphia</taxon>
        <taxon>Mytilida</taxon>
        <taxon>Mytiloidea</taxon>
        <taxon>Mytilidae</taxon>
        <taxon>Mytilinae</taxon>
        <taxon>Mytilus</taxon>
    </lineage>
</organism>
<protein>
    <recommendedName>
        <fullName evidence="1">Novel STAND NTPase 3 domain-containing protein</fullName>
    </recommendedName>
</protein>
<proteinExistence type="predicted"/>
<dbReference type="EMBL" id="CAJPWZ010002038">
    <property type="protein sequence ID" value="CAG2229886.1"/>
    <property type="molecule type" value="Genomic_DNA"/>
</dbReference>
<evidence type="ECO:0000313" key="3">
    <source>
        <dbReference type="Proteomes" id="UP000683360"/>
    </source>
</evidence>
<dbReference type="Pfam" id="PF20720">
    <property type="entry name" value="nSTAND3"/>
    <property type="match status" value="1"/>
</dbReference>
<feature type="domain" description="Novel STAND NTPase 3" evidence="1">
    <location>
        <begin position="106"/>
        <end position="275"/>
    </location>
</feature>
<sequence>MVQKPVSHSKDGILSSTDFNQWWGDLEGVSIYTKNDTIEAELYECTETPGLGSKQGEQIAQQAEQLAQHCEQMAQQGEQMEIQRKHIEQQEDTTALIEEDVREGTFVATKAVTNGLLLLKQNGVLLITGYAGTGKSRIGRHVLHMFCTENKSFKCMKLTLAEWDNMTNREGKKDNKEETIDNRADKVVLLLDDIFGETNCIYNGEKDTPILDKIYAYVCKGNIKVIITIRDTVKRQCQEMFDSHRLFKFNFIDLSSDMYLLSQEEKHTILMKYMNTVRQSDYIKSKGFVDRNGHLILKSNEVSNISRGNPVKGFPLVVYQFVHNDKYFKLGSKFFDRPTEAMLEEMNAIRRKAINENCINPDDNSCGTEISKVINAIYGGTTEMKKCHILDAVKDLKGSYLVNIPNQRSYKLHHPTLQESVILSFAQIDEENIDKIIPLISWSFFLKMEDMYGTMGQSLRKLNFGNPSLSSLPLKWMIETFPDQKLDDPNFILRTACKYQMFDTVEYVASKCKTFDEISCLQAFVDMPMSRRSKVSFNRELFSFLLKS</sequence>
<reference evidence="2" key="1">
    <citation type="submission" date="2021-03" db="EMBL/GenBank/DDBJ databases">
        <authorList>
            <person name="Bekaert M."/>
        </authorList>
    </citation>
    <scope>NUCLEOTIDE SEQUENCE</scope>
</reference>
<evidence type="ECO:0000259" key="1">
    <source>
        <dbReference type="Pfam" id="PF20720"/>
    </source>
</evidence>
<dbReference type="Proteomes" id="UP000683360">
    <property type="component" value="Unassembled WGS sequence"/>
</dbReference>
<dbReference type="Gene3D" id="3.40.50.300">
    <property type="entry name" value="P-loop containing nucleotide triphosphate hydrolases"/>
    <property type="match status" value="1"/>
</dbReference>
<evidence type="ECO:0000313" key="2">
    <source>
        <dbReference type="EMBL" id="CAG2229886.1"/>
    </source>
</evidence>
<dbReference type="InterPro" id="IPR027417">
    <property type="entry name" value="P-loop_NTPase"/>
</dbReference>
<dbReference type="SUPFAM" id="SSF52540">
    <property type="entry name" value="P-loop containing nucleoside triphosphate hydrolases"/>
    <property type="match status" value="1"/>
</dbReference>
<dbReference type="AlphaFoldDB" id="A0A8S3T8L8"/>
<dbReference type="InterPro" id="IPR049050">
    <property type="entry name" value="nSTAND3"/>
</dbReference>
<gene>
    <name evidence="2" type="ORF">MEDL_42725</name>
</gene>
<accession>A0A8S3T8L8</accession>
<keyword evidence="3" id="KW-1185">Reference proteome</keyword>
<comment type="caution">
    <text evidence="2">The sequence shown here is derived from an EMBL/GenBank/DDBJ whole genome shotgun (WGS) entry which is preliminary data.</text>
</comment>
<dbReference type="OrthoDB" id="6149069at2759"/>